<evidence type="ECO:0000313" key="2">
    <source>
        <dbReference type="EMBL" id="WKN39821.1"/>
    </source>
</evidence>
<gene>
    <name evidence="2" type="ORF">K4G66_14085</name>
</gene>
<evidence type="ECO:0008006" key="3">
    <source>
        <dbReference type="Google" id="ProtNLM"/>
    </source>
</evidence>
<dbReference type="AlphaFoldDB" id="A0AA49JJJ7"/>
<proteinExistence type="predicted"/>
<accession>A0AA49JJJ7</accession>
<dbReference type="EMBL" id="CP120682">
    <property type="protein sequence ID" value="WKN39821.1"/>
    <property type="molecule type" value="Genomic_DNA"/>
</dbReference>
<name>A0AA49JJJ7_9BACT</name>
<sequence>MMKRLAFAAILNFLLITAYGQETSVFPSPFRELTPINELPETVMYTKTMVLVDAPRQISRNETWRTFADKAHKVFQEAGIDAVAYYHIQDAQAGRDVSGILTEQLVKRNIKNVILLSYAPRERSSQRCGLLITTFNEKASFVSPEQSAYMLTGNDWEGLLGQFGKFVLRNRYETQNFLISDLPEFFTGAGNVVKGRRAEGFAQDLKLDKLAVPRMSEEEASTAPQLASNDTSQLISSSADPLTRIMEAYPYEYGLVDPSKEEDQIRQDGYQFILLRLHSTEKNLHTMLGYEAQEGETPDDTTPVYKYYVKHIYTGDIYLGDTWDAAPTWQEALQNHLQHLRSDFNIGQ</sequence>
<reference evidence="2" key="1">
    <citation type="journal article" date="2023" name="Comput. Struct. Biotechnol. J.">
        <title>Discovery of a novel marine Bacteroidetes with a rich repertoire of carbohydrate-active enzymes.</title>
        <authorList>
            <person name="Chen B."/>
            <person name="Liu G."/>
            <person name="Chen Q."/>
            <person name="Wang H."/>
            <person name="Liu L."/>
            <person name="Tang K."/>
        </authorList>
    </citation>
    <scope>NUCLEOTIDE SEQUENCE</scope>
    <source>
        <strain evidence="2">TK19036</strain>
    </source>
</reference>
<feature type="signal peptide" evidence="1">
    <location>
        <begin position="1"/>
        <end position="20"/>
    </location>
</feature>
<reference evidence="2" key="2">
    <citation type="journal article" date="2024" name="Antonie Van Leeuwenhoek">
        <title>Roseihalotalea indica gen. nov., sp. nov., a halophilic Bacteroidetes from mesopelagic Southwest Indian Ocean with higher carbohydrate metabolic potential.</title>
        <authorList>
            <person name="Chen B."/>
            <person name="Zhang M."/>
            <person name="Lin D."/>
            <person name="Ye J."/>
            <person name="Tang K."/>
        </authorList>
    </citation>
    <scope>NUCLEOTIDE SEQUENCE</scope>
    <source>
        <strain evidence="2">TK19036</strain>
    </source>
</reference>
<organism evidence="2">
    <name type="scientific">Roseihalotalea indica</name>
    <dbReference type="NCBI Taxonomy" id="2867963"/>
    <lineage>
        <taxon>Bacteria</taxon>
        <taxon>Pseudomonadati</taxon>
        <taxon>Bacteroidota</taxon>
        <taxon>Cytophagia</taxon>
        <taxon>Cytophagales</taxon>
        <taxon>Catalimonadaceae</taxon>
        <taxon>Roseihalotalea</taxon>
    </lineage>
</organism>
<feature type="chain" id="PRO_5041328229" description="TPM domain-containing protein" evidence="1">
    <location>
        <begin position="21"/>
        <end position="348"/>
    </location>
</feature>
<keyword evidence="1" id="KW-0732">Signal</keyword>
<evidence type="ECO:0000256" key="1">
    <source>
        <dbReference type="SAM" id="SignalP"/>
    </source>
</evidence>
<protein>
    <recommendedName>
        <fullName evidence="3">TPM domain-containing protein</fullName>
    </recommendedName>
</protein>